<protein>
    <submittedName>
        <fullName evidence="1">Uncharacterized protein</fullName>
    </submittedName>
</protein>
<accession>A0A2Z3H399</accession>
<name>A0A2Z3H399_9BACT</name>
<dbReference type="AlphaFoldDB" id="A0A2Z3H399"/>
<evidence type="ECO:0000313" key="2">
    <source>
        <dbReference type="Proteomes" id="UP000245802"/>
    </source>
</evidence>
<keyword evidence="2" id="KW-1185">Reference proteome</keyword>
<organism evidence="1 2">
    <name type="scientific">Gemmata obscuriglobus</name>
    <dbReference type="NCBI Taxonomy" id="114"/>
    <lineage>
        <taxon>Bacteria</taxon>
        <taxon>Pseudomonadati</taxon>
        <taxon>Planctomycetota</taxon>
        <taxon>Planctomycetia</taxon>
        <taxon>Gemmatales</taxon>
        <taxon>Gemmataceae</taxon>
        <taxon>Gemmata</taxon>
    </lineage>
</organism>
<proteinExistence type="predicted"/>
<dbReference type="EMBL" id="CP025958">
    <property type="protein sequence ID" value="AWM40238.1"/>
    <property type="molecule type" value="Genomic_DNA"/>
</dbReference>
<dbReference type="Proteomes" id="UP000245802">
    <property type="component" value="Chromosome"/>
</dbReference>
<dbReference type="OrthoDB" id="9997997at2"/>
<dbReference type="RefSeq" id="WP_010034247.1">
    <property type="nucleotide sequence ID" value="NZ_CP025958.1"/>
</dbReference>
<gene>
    <name evidence="1" type="ORF">C1280_26700</name>
</gene>
<dbReference type="KEGG" id="gog:C1280_26700"/>
<reference evidence="1 2" key="1">
    <citation type="submission" date="2018-01" db="EMBL/GenBank/DDBJ databases">
        <title>G. obscuriglobus.</title>
        <authorList>
            <person name="Franke J."/>
            <person name="Blomberg W."/>
            <person name="Selmecki A."/>
        </authorList>
    </citation>
    <scope>NUCLEOTIDE SEQUENCE [LARGE SCALE GENOMIC DNA]</scope>
    <source>
        <strain evidence="1 2">DSM 5831</strain>
    </source>
</reference>
<sequence length="233" mass="25725">MTTVTPMPSLTAVYPTAHVRGRLSTRLEEQTLGWATLDAATVLEMGREQVGWFVGGHPGVVRAAEQLGRLDSNPAGGVWIVAPHSRDLARDLFTKWPHQAYVTQRPQGASSVWCSRKVWVAIPEELDQLLPRAPQAEAGVAGVIVLDPPCIIHKSRVGTDSWGHVHRNDRPQHVVDFRASLLSDDWQPPLLLVTERPARAVETQAVARTYCLNAFRFVAGDSFACWEIPVVCE</sequence>
<evidence type="ECO:0000313" key="1">
    <source>
        <dbReference type="EMBL" id="AWM40238.1"/>
    </source>
</evidence>